<dbReference type="EMBL" id="JZWT02000001">
    <property type="protein sequence ID" value="MFB6489696.1"/>
    <property type="molecule type" value="Genomic_DNA"/>
</dbReference>
<sequence length="805" mass="83234">MRTYALLLLLTALAAAQAIIPTTQPTAAQTPYIAVNVVQSPPIAYPGSIVQLNIVITSTSAVGPLNVEISSPSLDVLAGGLYKLPGLAPGTPVTLTAVVEVPWGTSAGTYEVDVGLVNAITGFQIEEQSYSVKVYPIDYGSLVYLLTTQPLAPGQVAYLPVLLINPTYDVMKANVTIASGPLTQFANASLSCAAYIPPHSNSTCVIPAQVSPAASAGSYTVGLNVTYTDLTNNATVSFQKNATIYVLGSVDFNLALVPQGPVVPGIPAYFQLVISTGGTAQPLNVTITPLNTSTISILSPKRVKLPVLTQAQIPIEAVVGSYGSIAASFKICYFNGLCLIKNATLYLPYPNLAINVFQNPPWAYPGSIIQLMVVLASNQPVGPLDVSIEAPGLEVLEGGEMHLPGLAAGMPVNFTAVVEVPSTASPGTYPIVIRAGNYSEVYELSVDPSALSVNVYANPPVAYPGSVVQVSTVLSSIAALRGVNVSVSTPLEVLEGSSFYLPLLPSGSPITLTSVVKVPDNITPGIYPIYISVNGETYTAYVHVESGQIVVQGVALEPPEVIAGGPLPYIKAVVSLVNTGLVPARGVVVSLSGAPVIGNSTVDLGVLPPGQPVQIPFLINASALGPGESVVAAQVSWLGGSASASSTLTVLPKADLAVSYSVEGATPGSTAVLTLTIENKGPVEAKMVTLQWTPNQVFQIHTPSSSTPTATLLESGMRVLGDIGPGQSVSTTYLLDVSDKVPPGVYYATIVIEWNETGSPVPAVETIQVPIQVSSSINWLEVGPAIAAVVVVAAGVALYLSRRRK</sequence>
<proteinExistence type="predicted"/>
<comment type="caution">
    <text evidence="1">The sequence shown here is derived from an EMBL/GenBank/DDBJ whole genome shotgun (WGS) entry which is preliminary data.</text>
</comment>
<dbReference type="Proteomes" id="UP000033636">
    <property type="component" value="Unassembled WGS sequence"/>
</dbReference>
<organism evidence="1 2">
    <name type="scientific">Thermoproteus sp. AZ2</name>
    <dbReference type="NCBI Taxonomy" id="1609232"/>
    <lineage>
        <taxon>Archaea</taxon>
        <taxon>Thermoproteota</taxon>
        <taxon>Thermoprotei</taxon>
        <taxon>Thermoproteales</taxon>
        <taxon>Thermoproteaceae</taxon>
        <taxon>Thermoproteus</taxon>
    </lineage>
</organism>
<reference evidence="1" key="1">
    <citation type="submission" date="2024-07" db="EMBL/GenBank/DDBJ databases">
        <title>Metagenome and Metagenome-Assembled Genomes of Archaea from a hot spring from the geothermal field of Los Azufres, Mexico.</title>
        <authorList>
            <person name="Marin-Paredes R."/>
            <person name="Martinez-Romero E."/>
            <person name="Servin-Garciduenas L.E."/>
        </authorList>
    </citation>
    <scope>NUCLEOTIDE SEQUENCE</scope>
</reference>
<gene>
    <name evidence="1" type="ORF">TU35_000355</name>
</gene>
<evidence type="ECO:0000313" key="1">
    <source>
        <dbReference type="EMBL" id="MFB6489696.1"/>
    </source>
</evidence>
<accession>A0ACC6UYC0</accession>
<protein>
    <submittedName>
        <fullName evidence="1">Uncharacterized protein</fullName>
    </submittedName>
</protein>
<evidence type="ECO:0000313" key="2">
    <source>
        <dbReference type="Proteomes" id="UP000033636"/>
    </source>
</evidence>
<name>A0ACC6UYC0_9CREN</name>